<accession>A0ABU2CQR9</accession>
<evidence type="ECO:0000256" key="1">
    <source>
        <dbReference type="SAM" id="Phobius"/>
    </source>
</evidence>
<sequence length="99" mass="10511">MAQPREQMSTALFVFGASTVVAIPLGLTIIFGFASVGGCFLECSEPDPGAGIRYFLAAMALLAVPVLVGFAARRRSRTFWLWGWAALIVGLGIPFAGFN</sequence>
<evidence type="ECO:0000313" key="3">
    <source>
        <dbReference type="Proteomes" id="UP001183585"/>
    </source>
</evidence>
<gene>
    <name evidence="2" type="ORF">J2S48_003198</name>
</gene>
<keyword evidence="1" id="KW-0812">Transmembrane</keyword>
<reference evidence="2 3" key="1">
    <citation type="submission" date="2023-07" db="EMBL/GenBank/DDBJ databases">
        <title>Sequencing the genomes of 1000 actinobacteria strains.</title>
        <authorList>
            <person name="Klenk H.-P."/>
        </authorList>
    </citation>
    <scope>NUCLEOTIDE SEQUENCE [LARGE SCALE GENOMIC DNA]</scope>
    <source>
        <strain evidence="2 3">DSM 45554</strain>
    </source>
</reference>
<feature type="transmembrane region" description="Helical" evidence="1">
    <location>
        <begin position="54"/>
        <end position="72"/>
    </location>
</feature>
<keyword evidence="1" id="KW-0472">Membrane</keyword>
<evidence type="ECO:0000313" key="2">
    <source>
        <dbReference type="EMBL" id="MDR7383683.1"/>
    </source>
</evidence>
<keyword evidence="1" id="KW-1133">Transmembrane helix</keyword>
<protein>
    <submittedName>
        <fullName evidence="2">Uncharacterized protein</fullName>
    </submittedName>
</protein>
<feature type="transmembrane region" description="Helical" evidence="1">
    <location>
        <begin position="12"/>
        <end position="34"/>
    </location>
</feature>
<keyword evidence="3" id="KW-1185">Reference proteome</keyword>
<dbReference type="EMBL" id="JAVDYE010000001">
    <property type="protein sequence ID" value="MDR7383683.1"/>
    <property type="molecule type" value="Genomic_DNA"/>
</dbReference>
<dbReference type="Proteomes" id="UP001183585">
    <property type="component" value="Unassembled WGS sequence"/>
</dbReference>
<comment type="caution">
    <text evidence="2">The sequence shown here is derived from an EMBL/GenBank/DDBJ whole genome shotgun (WGS) entry which is preliminary data.</text>
</comment>
<proteinExistence type="predicted"/>
<feature type="transmembrane region" description="Helical" evidence="1">
    <location>
        <begin position="79"/>
        <end position="98"/>
    </location>
</feature>
<name>A0ABU2CQR9_9MICO</name>
<organism evidence="2 3">
    <name type="scientific">Promicromonospora iranensis</name>
    <dbReference type="NCBI Taxonomy" id="1105144"/>
    <lineage>
        <taxon>Bacteria</taxon>
        <taxon>Bacillati</taxon>
        <taxon>Actinomycetota</taxon>
        <taxon>Actinomycetes</taxon>
        <taxon>Micrococcales</taxon>
        <taxon>Promicromonosporaceae</taxon>
        <taxon>Promicromonospora</taxon>
    </lineage>
</organism>